<dbReference type="GO" id="GO:0009086">
    <property type="term" value="P:methionine biosynthetic process"/>
    <property type="evidence" value="ECO:0007669"/>
    <property type="project" value="UniProtKB-ARBA"/>
</dbReference>
<name>A0A7G7VMR0_9FIRM</name>
<evidence type="ECO:0000256" key="6">
    <source>
        <dbReference type="SAM" id="Coils"/>
    </source>
</evidence>
<evidence type="ECO:0000256" key="3">
    <source>
        <dbReference type="ARBA" id="ARBA00022898"/>
    </source>
</evidence>
<organism evidence="7 8">
    <name type="scientific">Selenomonas timonae</name>
    <dbReference type="NCBI Taxonomy" id="2754044"/>
    <lineage>
        <taxon>Bacteria</taxon>
        <taxon>Bacillati</taxon>
        <taxon>Bacillota</taxon>
        <taxon>Negativicutes</taxon>
        <taxon>Selenomonadales</taxon>
        <taxon>Selenomonadaceae</taxon>
        <taxon>Selenomonas</taxon>
    </lineage>
</organism>
<evidence type="ECO:0000256" key="2">
    <source>
        <dbReference type="ARBA" id="ARBA00009077"/>
    </source>
</evidence>
<sequence>MKDFSAEVHGCHHYDATGALTTPVYLSATFRHPAFRRSTGYDYGRMANPTRSALEEAIALLEGGGRAWALSSGMAAINLVFALCKAGDHVLLPEDLYGGTVRLANDIYRRYGIDFEYIDMRDTAHIRAKMRRETKIVFVETPSNPMMFVTDIRAAAEVAHAYGALLVADNTFLSPHFQKPLHLGADIVLESGTKYLCGHNDVICGFLAVKDADSDLAREIELLVKSEGPNLSPMDSWLMLRSLKTLGVRVERQAESALTIAQWLRTLPMVTDVYYVGLPDHPQHALHQSQSTGCGGMISFKVKTPAIAQNVLAHLRLIAFAESLGGVESLLTYPIVQTHAEMPKDLIERTGLDDRLLRLSVGLEDVEDLKEDLEQALKKATQEG</sequence>
<dbReference type="PANTHER" id="PTHR11808:SF90">
    <property type="entry name" value="CYSTATHIONINE GAMMA-SYNTHASE"/>
    <property type="match status" value="1"/>
</dbReference>
<feature type="coiled-coil region" evidence="6">
    <location>
        <begin position="356"/>
        <end position="383"/>
    </location>
</feature>
<dbReference type="SUPFAM" id="SSF53383">
    <property type="entry name" value="PLP-dependent transferases"/>
    <property type="match status" value="1"/>
</dbReference>
<comment type="similarity">
    <text evidence="2 5">Belongs to the trans-sulfuration enzymes family.</text>
</comment>
<evidence type="ECO:0000256" key="4">
    <source>
        <dbReference type="PIRSR" id="PIRSR001434-2"/>
    </source>
</evidence>
<dbReference type="Proteomes" id="UP000515480">
    <property type="component" value="Chromosome"/>
</dbReference>
<dbReference type="AlphaFoldDB" id="A0A7G7VMR0"/>
<proteinExistence type="inferred from homology"/>
<dbReference type="PANTHER" id="PTHR11808">
    <property type="entry name" value="TRANS-SULFURATION ENZYME FAMILY MEMBER"/>
    <property type="match status" value="1"/>
</dbReference>
<protein>
    <submittedName>
        <fullName evidence="7">PLP-dependent transferase</fullName>
    </submittedName>
</protein>
<evidence type="ECO:0000256" key="1">
    <source>
        <dbReference type="ARBA" id="ARBA00001933"/>
    </source>
</evidence>
<dbReference type="EMBL" id="CP060204">
    <property type="protein sequence ID" value="QNH55403.1"/>
    <property type="molecule type" value="Genomic_DNA"/>
</dbReference>
<dbReference type="InterPro" id="IPR000277">
    <property type="entry name" value="Cys/Met-Metab_PyrdxlP-dep_enz"/>
</dbReference>
<dbReference type="Gene3D" id="3.40.640.10">
    <property type="entry name" value="Type I PLP-dependent aspartate aminotransferase-like (Major domain)"/>
    <property type="match status" value="1"/>
</dbReference>
<dbReference type="FunFam" id="3.90.1150.10:FF:000033">
    <property type="entry name" value="Cystathionine gamma-synthase"/>
    <property type="match status" value="1"/>
</dbReference>
<keyword evidence="3 4" id="KW-0663">Pyridoxal phosphate</keyword>
<keyword evidence="7" id="KW-0808">Transferase</keyword>
<dbReference type="GO" id="GO:0030170">
    <property type="term" value="F:pyridoxal phosphate binding"/>
    <property type="evidence" value="ECO:0007669"/>
    <property type="project" value="InterPro"/>
</dbReference>
<evidence type="ECO:0000256" key="5">
    <source>
        <dbReference type="RuleBase" id="RU362118"/>
    </source>
</evidence>
<dbReference type="RefSeq" id="WP_185981198.1">
    <property type="nucleotide sequence ID" value="NZ_CP060204.1"/>
</dbReference>
<dbReference type="CDD" id="cd00614">
    <property type="entry name" value="CGS_like"/>
    <property type="match status" value="1"/>
</dbReference>
<reference evidence="7 8" key="1">
    <citation type="submission" date="2020-07" db="EMBL/GenBank/DDBJ databases">
        <title>Complete genome and description of Selenomonas timonensis sp. nov., a new bacterium isolated from a gingivitis subject.</title>
        <authorList>
            <person name="Antezack A."/>
        </authorList>
    </citation>
    <scope>NUCLEOTIDE SEQUENCE [LARGE SCALE GENOMIC DNA]</scope>
    <source>
        <strain evidence="7 8">Marseille-Q3039</strain>
    </source>
</reference>
<evidence type="ECO:0000313" key="7">
    <source>
        <dbReference type="EMBL" id="QNH55403.1"/>
    </source>
</evidence>
<feature type="modified residue" description="N6-(pyridoxal phosphate)lysine" evidence="4">
    <location>
        <position position="194"/>
    </location>
</feature>
<dbReference type="InterPro" id="IPR015422">
    <property type="entry name" value="PyrdxlP-dep_Trfase_small"/>
</dbReference>
<dbReference type="Gene3D" id="3.90.1150.10">
    <property type="entry name" value="Aspartate Aminotransferase, domain 1"/>
    <property type="match status" value="1"/>
</dbReference>
<evidence type="ECO:0000313" key="8">
    <source>
        <dbReference type="Proteomes" id="UP000515480"/>
    </source>
</evidence>
<dbReference type="InterPro" id="IPR054542">
    <property type="entry name" value="Cys_met_metab_PP"/>
</dbReference>
<comment type="cofactor">
    <cofactor evidence="1 5">
        <name>pyridoxal 5'-phosphate</name>
        <dbReference type="ChEBI" id="CHEBI:597326"/>
    </cofactor>
</comment>
<dbReference type="PROSITE" id="PS00868">
    <property type="entry name" value="CYS_MET_METAB_PP"/>
    <property type="match status" value="1"/>
</dbReference>
<dbReference type="PIRSF" id="PIRSF001434">
    <property type="entry name" value="CGS"/>
    <property type="match status" value="1"/>
</dbReference>
<dbReference type="Pfam" id="PF01053">
    <property type="entry name" value="Cys_Met_Meta_PP"/>
    <property type="match status" value="1"/>
</dbReference>
<gene>
    <name evidence="7" type="ORF">H1B31_01140</name>
</gene>
<dbReference type="FunFam" id="3.40.640.10:FF:000009">
    <property type="entry name" value="Cystathionine gamma-synthase homolog"/>
    <property type="match status" value="1"/>
</dbReference>
<dbReference type="InterPro" id="IPR015421">
    <property type="entry name" value="PyrdxlP-dep_Trfase_major"/>
</dbReference>
<dbReference type="GO" id="GO:0016846">
    <property type="term" value="F:carbon-sulfur lyase activity"/>
    <property type="evidence" value="ECO:0007669"/>
    <property type="project" value="TreeGrafter"/>
</dbReference>
<accession>A0A7G7VMR0</accession>
<dbReference type="KEGG" id="stim:H1B31_01140"/>
<keyword evidence="8" id="KW-1185">Reference proteome</keyword>
<dbReference type="GO" id="GO:0016740">
    <property type="term" value="F:transferase activity"/>
    <property type="evidence" value="ECO:0007669"/>
    <property type="project" value="UniProtKB-KW"/>
</dbReference>
<dbReference type="GO" id="GO:0019346">
    <property type="term" value="P:transsulfuration"/>
    <property type="evidence" value="ECO:0007669"/>
    <property type="project" value="InterPro"/>
</dbReference>
<dbReference type="InterPro" id="IPR015424">
    <property type="entry name" value="PyrdxlP-dep_Trfase"/>
</dbReference>
<keyword evidence="6" id="KW-0175">Coiled coil</keyword>
<dbReference type="GO" id="GO:0005737">
    <property type="term" value="C:cytoplasm"/>
    <property type="evidence" value="ECO:0007669"/>
    <property type="project" value="TreeGrafter"/>
</dbReference>